<evidence type="ECO:0000313" key="3">
    <source>
        <dbReference type="Proteomes" id="UP000680865"/>
    </source>
</evidence>
<keyword evidence="3" id="KW-1185">Reference proteome</keyword>
<comment type="caution">
    <text evidence="2">The sequence shown here is derived from an EMBL/GenBank/DDBJ whole genome shotgun (WGS) entry which is preliminary data.</text>
</comment>
<evidence type="ECO:0000256" key="1">
    <source>
        <dbReference type="SAM" id="Phobius"/>
    </source>
</evidence>
<keyword evidence="1" id="KW-0812">Transmembrane</keyword>
<dbReference type="Proteomes" id="UP000680865">
    <property type="component" value="Unassembled WGS sequence"/>
</dbReference>
<sequence>MPYHQNAAVSATVLTAAAVIVIGYRVSRTHAGATRRSVHAKHKIYLGHVRPMLLGGLFFLAIFVVAALDAAS</sequence>
<keyword evidence="1" id="KW-0472">Membrane</keyword>
<protein>
    <submittedName>
        <fullName evidence="2">Uncharacterized protein</fullName>
    </submittedName>
</protein>
<feature type="transmembrane region" description="Helical" evidence="1">
    <location>
        <begin position="6"/>
        <end position="24"/>
    </location>
</feature>
<organism evidence="2 3">
    <name type="scientific">Winogradskya consettensis</name>
    <dbReference type="NCBI Taxonomy" id="113560"/>
    <lineage>
        <taxon>Bacteria</taxon>
        <taxon>Bacillati</taxon>
        <taxon>Actinomycetota</taxon>
        <taxon>Actinomycetes</taxon>
        <taxon>Micromonosporales</taxon>
        <taxon>Micromonosporaceae</taxon>
        <taxon>Winogradskya</taxon>
    </lineage>
</organism>
<dbReference type="AlphaFoldDB" id="A0A919T107"/>
<name>A0A919T107_9ACTN</name>
<feature type="transmembrane region" description="Helical" evidence="1">
    <location>
        <begin position="45"/>
        <end position="68"/>
    </location>
</feature>
<gene>
    <name evidence="2" type="ORF">Aco04nite_72060</name>
</gene>
<dbReference type="EMBL" id="BOQP01000043">
    <property type="protein sequence ID" value="GIM80688.1"/>
    <property type="molecule type" value="Genomic_DNA"/>
</dbReference>
<reference evidence="2" key="1">
    <citation type="submission" date="2021-03" db="EMBL/GenBank/DDBJ databases">
        <title>Whole genome shotgun sequence of Actinoplanes consettensis NBRC 14913.</title>
        <authorList>
            <person name="Komaki H."/>
            <person name="Tamura T."/>
        </authorList>
    </citation>
    <scope>NUCLEOTIDE SEQUENCE</scope>
    <source>
        <strain evidence="2">NBRC 14913</strain>
    </source>
</reference>
<accession>A0A919T107</accession>
<proteinExistence type="predicted"/>
<keyword evidence="1" id="KW-1133">Transmembrane helix</keyword>
<evidence type="ECO:0000313" key="2">
    <source>
        <dbReference type="EMBL" id="GIM80688.1"/>
    </source>
</evidence>